<sequence>MSIRFGQHQDWGIGRAHGHHELQSNEIMVHRVDRLTDICEPAQFGSLDEVHTHSWHYTSARHLTLYEYGTCPRPGIPQDLERMDLKWSVSLIPLEAHQGRDMKWVETIDSEARSMTSELVFQTHDASYS</sequence>
<accession>A0A4V4LDS9</accession>
<dbReference type="AlphaFoldDB" id="A0A4V4LDS9"/>
<gene>
    <name evidence="1" type="ORF">D6C78_07695</name>
</gene>
<evidence type="ECO:0000313" key="2">
    <source>
        <dbReference type="Proteomes" id="UP000308724"/>
    </source>
</evidence>
<dbReference type="Proteomes" id="UP000308724">
    <property type="component" value="Unassembled WGS sequence"/>
</dbReference>
<evidence type="ECO:0000313" key="1">
    <source>
        <dbReference type="EMBL" id="TIA33227.1"/>
    </source>
</evidence>
<comment type="caution">
    <text evidence="1">The sequence shown here is derived from an EMBL/GenBank/DDBJ whole genome shotgun (WGS) entry which is preliminary data.</text>
</comment>
<organism evidence="1 2">
    <name type="scientific">Aureobasidium pullulans</name>
    <name type="common">Black yeast</name>
    <name type="synonym">Pullularia pullulans</name>
    <dbReference type="NCBI Taxonomy" id="5580"/>
    <lineage>
        <taxon>Eukaryota</taxon>
        <taxon>Fungi</taxon>
        <taxon>Dikarya</taxon>
        <taxon>Ascomycota</taxon>
        <taxon>Pezizomycotina</taxon>
        <taxon>Dothideomycetes</taxon>
        <taxon>Dothideomycetidae</taxon>
        <taxon>Dothideales</taxon>
        <taxon>Saccotheciaceae</taxon>
        <taxon>Aureobasidium</taxon>
    </lineage>
</organism>
<name>A0A4V4LDS9_AURPU</name>
<dbReference type="EMBL" id="QZBZ01000203">
    <property type="protein sequence ID" value="TIA33227.1"/>
    <property type="molecule type" value="Genomic_DNA"/>
</dbReference>
<protein>
    <submittedName>
        <fullName evidence="1">Uncharacterized protein</fullName>
    </submittedName>
</protein>
<reference evidence="1 2" key="1">
    <citation type="submission" date="2018-10" db="EMBL/GenBank/DDBJ databases">
        <title>Fifty Aureobasidium pullulans genomes reveal a recombining polyextremotolerant generalist.</title>
        <authorList>
            <person name="Gostincar C."/>
            <person name="Turk M."/>
            <person name="Zajc J."/>
            <person name="Gunde-Cimerman N."/>
        </authorList>
    </citation>
    <scope>NUCLEOTIDE SEQUENCE [LARGE SCALE GENOMIC DNA]</scope>
    <source>
        <strain evidence="1 2">EXF-1645</strain>
    </source>
</reference>
<proteinExistence type="predicted"/>